<gene>
    <name evidence="1" type="ORF">MLD38_010542</name>
</gene>
<evidence type="ECO:0000313" key="2">
    <source>
        <dbReference type="Proteomes" id="UP001057402"/>
    </source>
</evidence>
<name>A0ACB9R204_9MYRT</name>
<protein>
    <submittedName>
        <fullName evidence="1">Uncharacterized protein</fullName>
    </submittedName>
</protein>
<comment type="caution">
    <text evidence="1">The sequence shown here is derived from an EMBL/GenBank/DDBJ whole genome shotgun (WGS) entry which is preliminary data.</text>
</comment>
<dbReference type="Proteomes" id="UP001057402">
    <property type="component" value="Chromosome 4"/>
</dbReference>
<evidence type="ECO:0000313" key="1">
    <source>
        <dbReference type="EMBL" id="KAI4372296.1"/>
    </source>
</evidence>
<dbReference type="EMBL" id="CM042883">
    <property type="protein sequence ID" value="KAI4372296.1"/>
    <property type="molecule type" value="Genomic_DNA"/>
</dbReference>
<sequence length="142" mass="16433">MASHHQRRLRFIHVIVVAVVVLLPLVLGAPNTQVVYKVYGAEDPNPVSEYQDYARHVRRDLIQNTATRGFDYYSRIEKQVKCYGHAACRRRIMMSSQDCIACLQAAEVHWLQGQTFEQHFSGIIKLVDCKMRWAPDPVDDLY</sequence>
<reference evidence="2" key="1">
    <citation type="journal article" date="2023" name="Front. Plant Sci.">
        <title>Chromosomal-level genome assembly of Melastoma candidum provides insights into trichome evolution.</title>
        <authorList>
            <person name="Zhong Y."/>
            <person name="Wu W."/>
            <person name="Sun C."/>
            <person name="Zou P."/>
            <person name="Liu Y."/>
            <person name="Dai S."/>
            <person name="Zhou R."/>
        </authorList>
    </citation>
    <scope>NUCLEOTIDE SEQUENCE [LARGE SCALE GENOMIC DNA]</scope>
</reference>
<organism evidence="1 2">
    <name type="scientific">Melastoma candidum</name>
    <dbReference type="NCBI Taxonomy" id="119954"/>
    <lineage>
        <taxon>Eukaryota</taxon>
        <taxon>Viridiplantae</taxon>
        <taxon>Streptophyta</taxon>
        <taxon>Embryophyta</taxon>
        <taxon>Tracheophyta</taxon>
        <taxon>Spermatophyta</taxon>
        <taxon>Magnoliopsida</taxon>
        <taxon>eudicotyledons</taxon>
        <taxon>Gunneridae</taxon>
        <taxon>Pentapetalae</taxon>
        <taxon>rosids</taxon>
        <taxon>malvids</taxon>
        <taxon>Myrtales</taxon>
        <taxon>Melastomataceae</taxon>
        <taxon>Melastomatoideae</taxon>
        <taxon>Melastomateae</taxon>
        <taxon>Melastoma</taxon>
    </lineage>
</organism>
<accession>A0ACB9R204</accession>
<proteinExistence type="predicted"/>
<keyword evidence="2" id="KW-1185">Reference proteome</keyword>